<evidence type="ECO:0000256" key="1">
    <source>
        <dbReference type="SAM" id="Phobius"/>
    </source>
</evidence>
<dbReference type="Proteomes" id="UP000588647">
    <property type="component" value="Unassembled WGS sequence"/>
</dbReference>
<keyword evidence="1" id="KW-1133">Transmembrane helix</keyword>
<sequence length="91" mass="9952">MATTGVYEPTLHVIIGLMIFLAALAAWRSPRIALLIVLAVQCLNELNDFYVKGQPAMTLIAQSIEDTGYTMALPLLIGCCLLAFSRLKVQK</sequence>
<organism evidence="2 3">
    <name type="scientific">Aurantimonas endophytica</name>
    <dbReference type="NCBI Taxonomy" id="1522175"/>
    <lineage>
        <taxon>Bacteria</taxon>
        <taxon>Pseudomonadati</taxon>
        <taxon>Pseudomonadota</taxon>
        <taxon>Alphaproteobacteria</taxon>
        <taxon>Hyphomicrobiales</taxon>
        <taxon>Aurantimonadaceae</taxon>
        <taxon>Aurantimonas</taxon>
    </lineage>
</organism>
<evidence type="ECO:0000313" key="3">
    <source>
        <dbReference type="Proteomes" id="UP000588647"/>
    </source>
</evidence>
<keyword evidence="1" id="KW-0812">Transmembrane</keyword>
<dbReference type="EMBL" id="JACIEM010000001">
    <property type="protein sequence ID" value="MBB4001609.1"/>
    <property type="molecule type" value="Genomic_DNA"/>
</dbReference>
<evidence type="ECO:0000313" key="2">
    <source>
        <dbReference type="EMBL" id="MBB4001609.1"/>
    </source>
</evidence>
<accession>A0A7W6MN94</accession>
<proteinExistence type="predicted"/>
<gene>
    <name evidence="2" type="ORF">GGR03_000656</name>
</gene>
<dbReference type="RefSeq" id="WP_183206118.1">
    <property type="nucleotide sequence ID" value="NZ_JAAAMM010000001.1"/>
</dbReference>
<feature type="transmembrane region" description="Helical" evidence="1">
    <location>
        <begin position="6"/>
        <end position="25"/>
    </location>
</feature>
<comment type="caution">
    <text evidence="2">The sequence shown here is derived from an EMBL/GenBank/DDBJ whole genome shotgun (WGS) entry which is preliminary data.</text>
</comment>
<keyword evidence="1" id="KW-0472">Membrane</keyword>
<dbReference type="AlphaFoldDB" id="A0A7W6MN94"/>
<protein>
    <submittedName>
        <fullName evidence="2">Uncharacterized protein</fullName>
    </submittedName>
</protein>
<feature type="transmembrane region" description="Helical" evidence="1">
    <location>
        <begin position="71"/>
        <end position="89"/>
    </location>
</feature>
<keyword evidence="3" id="KW-1185">Reference proteome</keyword>
<name>A0A7W6MN94_9HYPH</name>
<reference evidence="2 3" key="1">
    <citation type="submission" date="2020-08" db="EMBL/GenBank/DDBJ databases">
        <title>Genomic Encyclopedia of Type Strains, Phase IV (KMG-IV): sequencing the most valuable type-strain genomes for metagenomic binning, comparative biology and taxonomic classification.</title>
        <authorList>
            <person name="Goeker M."/>
        </authorList>
    </citation>
    <scope>NUCLEOTIDE SEQUENCE [LARGE SCALE GENOMIC DNA]</scope>
    <source>
        <strain evidence="2 3">DSM 103570</strain>
    </source>
</reference>